<evidence type="ECO:0000259" key="6">
    <source>
        <dbReference type="Pfam" id="PF01764"/>
    </source>
</evidence>
<evidence type="ECO:0000256" key="1">
    <source>
        <dbReference type="ARBA" id="ARBA00023157"/>
    </source>
</evidence>
<keyword evidence="7" id="KW-0378">Hydrolase</keyword>
<keyword evidence="1" id="KW-1015">Disulfide bond</keyword>
<comment type="catalytic activity">
    <reaction evidence="4">
        <text>a monoacylglycerol + H2O = glycerol + a fatty acid + H(+)</text>
        <dbReference type="Rhea" id="RHEA:15245"/>
        <dbReference type="ChEBI" id="CHEBI:15377"/>
        <dbReference type="ChEBI" id="CHEBI:15378"/>
        <dbReference type="ChEBI" id="CHEBI:17408"/>
        <dbReference type="ChEBI" id="CHEBI:17754"/>
        <dbReference type="ChEBI" id="CHEBI:28868"/>
    </reaction>
</comment>
<reference evidence="7 8" key="1">
    <citation type="journal article" date="2019" name="Nat. Ecol. Evol.">
        <title>Megaphylogeny resolves global patterns of mushroom evolution.</title>
        <authorList>
            <person name="Varga T."/>
            <person name="Krizsan K."/>
            <person name="Foldi C."/>
            <person name="Dima B."/>
            <person name="Sanchez-Garcia M."/>
            <person name="Sanchez-Ramirez S."/>
            <person name="Szollosi G.J."/>
            <person name="Szarkandi J.G."/>
            <person name="Papp V."/>
            <person name="Albert L."/>
            <person name="Andreopoulos W."/>
            <person name="Angelini C."/>
            <person name="Antonin V."/>
            <person name="Barry K.W."/>
            <person name="Bougher N.L."/>
            <person name="Buchanan P."/>
            <person name="Buyck B."/>
            <person name="Bense V."/>
            <person name="Catcheside P."/>
            <person name="Chovatia M."/>
            <person name="Cooper J."/>
            <person name="Damon W."/>
            <person name="Desjardin D."/>
            <person name="Finy P."/>
            <person name="Geml J."/>
            <person name="Haridas S."/>
            <person name="Hughes K."/>
            <person name="Justo A."/>
            <person name="Karasinski D."/>
            <person name="Kautmanova I."/>
            <person name="Kiss B."/>
            <person name="Kocsube S."/>
            <person name="Kotiranta H."/>
            <person name="LaButti K.M."/>
            <person name="Lechner B.E."/>
            <person name="Liimatainen K."/>
            <person name="Lipzen A."/>
            <person name="Lukacs Z."/>
            <person name="Mihaltcheva S."/>
            <person name="Morgado L.N."/>
            <person name="Niskanen T."/>
            <person name="Noordeloos M.E."/>
            <person name="Ohm R.A."/>
            <person name="Ortiz-Santana B."/>
            <person name="Ovrebo C."/>
            <person name="Racz N."/>
            <person name="Riley R."/>
            <person name="Savchenko A."/>
            <person name="Shiryaev A."/>
            <person name="Soop K."/>
            <person name="Spirin V."/>
            <person name="Szebenyi C."/>
            <person name="Tomsovsky M."/>
            <person name="Tulloss R.E."/>
            <person name="Uehling J."/>
            <person name="Grigoriev I.V."/>
            <person name="Vagvolgyi C."/>
            <person name="Papp T."/>
            <person name="Martin F.M."/>
            <person name="Miettinen O."/>
            <person name="Hibbett D.S."/>
            <person name="Nagy L.G."/>
        </authorList>
    </citation>
    <scope>NUCLEOTIDE SEQUENCE [LARGE SCALE GENOMIC DNA]</scope>
    <source>
        <strain evidence="7 8">CBS 309.79</strain>
    </source>
</reference>
<dbReference type="InterPro" id="IPR002921">
    <property type="entry name" value="Fungal_lipase-type"/>
</dbReference>
<proteinExistence type="inferred from homology"/>
<dbReference type="SUPFAM" id="SSF53474">
    <property type="entry name" value="alpha/beta-Hydrolases"/>
    <property type="match status" value="1"/>
</dbReference>
<keyword evidence="5" id="KW-0732">Signal</keyword>
<accession>A0A5C3QPJ2</accession>
<sequence>MHAKFSLLLAAILTGFAAVHAAPANATVPTSPITHNEFGEPHTPEFAAGLAAHQADIENSNNGSGVSRLASVATVSTLSTAQVSAFRPFTYYASAAYCSPASTRIWSCGANCNANSGFIPTASGGDGVVTQYWYVGYDPTLQTVIVAHQGTDASKILPVITNINFDPRALSRSLFPGVPTNVRVHDGFGDAQERSAAAALSAVRTTIAQRGASKVTVVGHSLGGAIGLLSALHLKLQLPSSVNVQYRGYGIPRVGNPAFATYIDSLFGTSGAIQRVANRKDPVPILPGRFLGFSHTSGEIHIDEGGVWNGCAGQDNTDGRCTVGAVPNVFVGRAGDHSGPFDGVMIGC</sequence>
<keyword evidence="8" id="KW-1185">Reference proteome</keyword>
<comment type="catalytic activity">
    <reaction evidence="3">
        <text>a diacylglycerol + H2O = a monoacylglycerol + a fatty acid + H(+)</text>
        <dbReference type="Rhea" id="RHEA:32731"/>
        <dbReference type="ChEBI" id="CHEBI:15377"/>
        <dbReference type="ChEBI" id="CHEBI:15378"/>
        <dbReference type="ChEBI" id="CHEBI:17408"/>
        <dbReference type="ChEBI" id="CHEBI:18035"/>
        <dbReference type="ChEBI" id="CHEBI:28868"/>
    </reaction>
</comment>
<protein>
    <submittedName>
        <fullName evidence="7">Alpha/beta-hydrolase</fullName>
    </submittedName>
</protein>
<gene>
    <name evidence="7" type="ORF">BDV98DRAFT_649782</name>
</gene>
<dbReference type="Pfam" id="PF01764">
    <property type="entry name" value="Lipase_3"/>
    <property type="match status" value="1"/>
</dbReference>
<dbReference type="GO" id="GO:0016787">
    <property type="term" value="F:hydrolase activity"/>
    <property type="evidence" value="ECO:0007669"/>
    <property type="project" value="UniProtKB-KW"/>
</dbReference>
<dbReference type="CDD" id="cd00519">
    <property type="entry name" value="Lipase_3"/>
    <property type="match status" value="1"/>
</dbReference>
<dbReference type="InterPro" id="IPR029058">
    <property type="entry name" value="AB_hydrolase_fold"/>
</dbReference>
<dbReference type="InterPro" id="IPR051218">
    <property type="entry name" value="Sec_MonoDiacylglyc_Lipase"/>
</dbReference>
<feature type="chain" id="PRO_5022988892" evidence="5">
    <location>
        <begin position="22"/>
        <end position="348"/>
    </location>
</feature>
<evidence type="ECO:0000256" key="5">
    <source>
        <dbReference type="SAM" id="SignalP"/>
    </source>
</evidence>
<evidence type="ECO:0000313" key="8">
    <source>
        <dbReference type="Proteomes" id="UP000305067"/>
    </source>
</evidence>
<evidence type="ECO:0000256" key="2">
    <source>
        <dbReference type="ARBA" id="ARBA00043996"/>
    </source>
</evidence>
<comment type="similarity">
    <text evidence="2">Belongs to the AB hydrolase superfamily. Lipase family. Class 3 subfamily.</text>
</comment>
<dbReference type="GO" id="GO:0006629">
    <property type="term" value="P:lipid metabolic process"/>
    <property type="evidence" value="ECO:0007669"/>
    <property type="project" value="InterPro"/>
</dbReference>
<evidence type="ECO:0000313" key="7">
    <source>
        <dbReference type="EMBL" id="TFL02229.1"/>
    </source>
</evidence>
<dbReference type="Gene3D" id="3.40.50.1820">
    <property type="entry name" value="alpha/beta hydrolase"/>
    <property type="match status" value="1"/>
</dbReference>
<dbReference type="Proteomes" id="UP000305067">
    <property type="component" value="Unassembled WGS sequence"/>
</dbReference>
<dbReference type="OrthoDB" id="426718at2759"/>
<dbReference type="AlphaFoldDB" id="A0A5C3QPJ2"/>
<feature type="signal peptide" evidence="5">
    <location>
        <begin position="1"/>
        <end position="21"/>
    </location>
</feature>
<name>A0A5C3QPJ2_9AGAR</name>
<feature type="domain" description="Fungal lipase-type" evidence="6">
    <location>
        <begin position="146"/>
        <end position="289"/>
    </location>
</feature>
<dbReference type="EMBL" id="ML178823">
    <property type="protein sequence ID" value="TFL02229.1"/>
    <property type="molecule type" value="Genomic_DNA"/>
</dbReference>
<dbReference type="PANTHER" id="PTHR45856:SF25">
    <property type="entry name" value="FUNGAL LIPASE-LIKE DOMAIN-CONTAINING PROTEIN"/>
    <property type="match status" value="1"/>
</dbReference>
<evidence type="ECO:0000256" key="3">
    <source>
        <dbReference type="ARBA" id="ARBA00047591"/>
    </source>
</evidence>
<evidence type="ECO:0000256" key="4">
    <source>
        <dbReference type="ARBA" id="ARBA00048461"/>
    </source>
</evidence>
<organism evidence="7 8">
    <name type="scientific">Pterulicium gracile</name>
    <dbReference type="NCBI Taxonomy" id="1884261"/>
    <lineage>
        <taxon>Eukaryota</taxon>
        <taxon>Fungi</taxon>
        <taxon>Dikarya</taxon>
        <taxon>Basidiomycota</taxon>
        <taxon>Agaricomycotina</taxon>
        <taxon>Agaricomycetes</taxon>
        <taxon>Agaricomycetidae</taxon>
        <taxon>Agaricales</taxon>
        <taxon>Pleurotineae</taxon>
        <taxon>Pterulaceae</taxon>
        <taxon>Pterulicium</taxon>
    </lineage>
</organism>
<dbReference type="PANTHER" id="PTHR45856">
    <property type="entry name" value="ALPHA/BETA-HYDROLASES SUPERFAMILY PROTEIN"/>
    <property type="match status" value="1"/>
</dbReference>